<dbReference type="GO" id="GO:0005737">
    <property type="term" value="C:cytoplasm"/>
    <property type="evidence" value="ECO:0007669"/>
    <property type="project" value="UniProtKB-SubCell"/>
</dbReference>
<sequence length="515" mass="53764">MPPPNRSEQKKQRDRSMTKLAKLNFSKAEAPQGGVAVILAGSDLSLGPIAEEVVSGIEGGLKRPAGIAGFSGKKKTSLDLVAPAGSGLDRLIVFGIGDAAELTGDDWRAFGGAVFAELQKTKAEAATVLLDAPGDADPSGASAAEFAMGIKLRAYAFDAYKTVKKDDDKPKNMKVTLSVADQKSSKKAWSSAEAIADGVILARDLVNEPANVLGPVEFAAKAKELEALGVEVEVLGEKEMKKLKMAALLGVAQGSTRPPQLAVMRWNGGKKGEAPVAFVGKGVVFDTGGISIKPAAGMEEMKGDMGGAAAVVGAMHAIAGRKAKANVIGIIGLVENMPDGNAQRPGDIVTAMSGTTIEILNTDAEGRLVLADALWYTQEKYKPAIMIDLATLTGAVLVALGNLNAGLFSNDDALADKLLASAKASGEPLWRLPLSKEYDKIIDTPNADVKNTGGRWAGSITAAQFLQRFTNDVPWAHLDIAGTAFGAPKDDICQSWASGYGVRLLNQLVADHYEG</sequence>
<dbReference type="NCBIfam" id="NF002074">
    <property type="entry name" value="PRK00913.1-4"/>
    <property type="match status" value="1"/>
</dbReference>
<keyword evidence="6 8" id="KW-0378">Hydrolase</keyword>
<dbReference type="NCBIfam" id="NF002083">
    <property type="entry name" value="PRK00913.3-5"/>
    <property type="match status" value="1"/>
</dbReference>
<evidence type="ECO:0000259" key="9">
    <source>
        <dbReference type="PROSITE" id="PS00631"/>
    </source>
</evidence>
<feature type="binding site" evidence="8">
    <location>
        <position position="286"/>
    </location>
    <ligand>
        <name>Mn(2+)</name>
        <dbReference type="ChEBI" id="CHEBI:29035"/>
        <label>1</label>
    </ligand>
</feature>
<proteinExistence type="inferred from homology"/>
<evidence type="ECO:0000256" key="5">
    <source>
        <dbReference type="ARBA" id="ARBA00022670"/>
    </source>
</evidence>
<dbReference type="EC" id="3.4.11.1" evidence="8"/>
<dbReference type="InterPro" id="IPR000819">
    <property type="entry name" value="Peptidase_M17_C"/>
</dbReference>
<dbReference type="Proteomes" id="UP000004848">
    <property type="component" value="Unassembled WGS sequence"/>
</dbReference>
<evidence type="ECO:0000256" key="8">
    <source>
        <dbReference type="HAMAP-Rule" id="MF_00181"/>
    </source>
</evidence>
<gene>
    <name evidence="8" type="primary">pepA</name>
    <name evidence="10" type="ORF">SIAM614_11293</name>
</gene>
<evidence type="ECO:0000256" key="3">
    <source>
        <dbReference type="ARBA" id="ARBA00009528"/>
    </source>
</evidence>
<evidence type="ECO:0000256" key="2">
    <source>
        <dbReference type="ARBA" id="ARBA00000967"/>
    </source>
</evidence>
<feature type="binding site" evidence="8">
    <location>
        <position position="363"/>
    </location>
    <ligand>
        <name>Mn(2+)</name>
        <dbReference type="ChEBI" id="CHEBI:29035"/>
        <label>1</label>
    </ligand>
</feature>
<comment type="similarity">
    <text evidence="3 8">Belongs to the peptidase M17 family.</text>
</comment>
<feature type="binding site" evidence="8">
    <location>
        <position position="286"/>
    </location>
    <ligand>
        <name>Mn(2+)</name>
        <dbReference type="ChEBI" id="CHEBI:29035"/>
        <label>2</label>
    </ligand>
</feature>
<comment type="catalytic activity">
    <reaction evidence="1 8">
        <text>Release of an N-terminal amino acid, Xaa-|-Yaa-, in which Xaa is preferably Leu, but may be other amino acids including Pro although not Arg or Lys, and Yaa may be Pro. Amino acid amides and methyl esters are also readily hydrolyzed, but rates on arylamides are exceedingly low.</text>
        <dbReference type="EC" id="3.4.11.1"/>
    </reaction>
</comment>
<dbReference type="AlphaFoldDB" id="A0NTE6"/>
<evidence type="ECO:0000256" key="1">
    <source>
        <dbReference type="ARBA" id="ARBA00000135"/>
    </source>
</evidence>
<keyword evidence="5 8" id="KW-0645">Protease</keyword>
<dbReference type="GO" id="GO:0006508">
    <property type="term" value="P:proteolysis"/>
    <property type="evidence" value="ECO:0007669"/>
    <property type="project" value="UniProtKB-KW"/>
</dbReference>
<dbReference type="PANTHER" id="PTHR11963:SF23">
    <property type="entry name" value="CYTOSOL AMINOPEPTIDASE"/>
    <property type="match status" value="1"/>
</dbReference>
<dbReference type="SUPFAM" id="SSF52949">
    <property type="entry name" value="Macro domain-like"/>
    <property type="match status" value="1"/>
</dbReference>
<dbReference type="eggNOG" id="COG0260">
    <property type="taxonomic scope" value="Bacteria"/>
</dbReference>
<dbReference type="PROSITE" id="PS00631">
    <property type="entry name" value="CYTOSOL_AP"/>
    <property type="match status" value="1"/>
</dbReference>
<feature type="binding site" evidence="8">
    <location>
        <position position="365"/>
    </location>
    <ligand>
        <name>Mn(2+)</name>
        <dbReference type="ChEBI" id="CHEBI:29035"/>
        <label>2</label>
    </ligand>
</feature>
<dbReference type="CDD" id="cd00433">
    <property type="entry name" value="Peptidase_M17"/>
    <property type="match status" value="1"/>
</dbReference>
<feature type="binding site" evidence="8">
    <location>
        <position position="304"/>
    </location>
    <ligand>
        <name>Mn(2+)</name>
        <dbReference type="ChEBI" id="CHEBI:29035"/>
        <label>2</label>
    </ligand>
</feature>
<comment type="catalytic activity">
    <reaction evidence="2 8">
        <text>Release of an N-terminal amino acid, preferentially leucine, but not glutamic or aspartic acids.</text>
        <dbReference type="EC" id="3.4.11.10"/>
    </reaction>
</comment>
<evidence type="ECO:0000256" key="6">
    <source>
        <dbReference type="ARBA" id="ARBA00022801"/>
    </source>
</evidence>
<dbReference type="SUPFAM" id="SSF53187">
    <property type="entry name" value="Zn-dependent exopeptidases"/>
    <property type="match status" value="1"/>
</dbReference>
<keyword evidence="4 8" id="KW-0031">Aminopeptidase</keyword>
<organism evidence="10 11">
    <name type="scientific">Roseibium aggregatum (strain ATCC 25650 / DSM 13394 / JCM 20685 / NBRC 16684 / NCIMB 2208 / IAM 12614 / B1)</name>
    <name type="common">Stappia aggregata</name>
    <dbReference type="NCBI Taxonomy" id="384765"/>
    <lineage>
        <taxon>Bacteria</taxon>
        <taxon>Pseudomonadati</taxon>
        <taxon>Pseudomonadota</taxon>
        <taxon>Alphaproteobacteria</taxon>
        <taxon>Hyphomicrobiales</taxon>
        <taxon>Stappiaceae</taxon>
        <taxon>Roseibium</taxon>
    </lineage>
</organism>
<dbReference type="HAMAP" id="MF_00181">
    <property type="entry name" value="Cytosol_peptidase_M17"/>
    <property type="match status" value="1"/>
</dbReference>
<dbReference type="EMBL" id="AAUW01000008">
    <property type="protein sequence ID" value="EAV43705.1"/>
    <property type="molecule type" value="Genomic_DNA"/>
</dbReference>
<comment type="cofactor">
    <cofactor evidence="8">
        <name>Mn(2+)</name>
        <dbReference type="ChEBI" id="CHEBI:29035"/>
    </cofactor>
    <text evidence="8">Binds 2 manganese ions per subunit.</text>
</comment>
<keyword evidence="8" id="KW-0479">Metal-binding</keyword>
<reference evidence="10 11" key="1">
    <citation type="submission" date="2006-05" db="EMBL/GenBank/DDBJ databases">
        <authorList>
            <person name="King G."/>
            <person name="Ferriera S."/>
            <person name="Johnson J."/>
            <person name="Kravitz S."/>
            <person name="Beeson K."/>
            <person name="Sutton G."/>
            <person name="Rogers Y.-H."/>
            <person name="Friedman R."/>
            <person name="Frazier M."/>
            <person name="Venter J.C."/>
        </authorList>
    </citation>
    <scope>NUCLEOTIDE SEQUENCE [LARGE SCALE GENOMIC DNA]</scope>
    <source>
        <strain evidence="11">ATCC 25650 / DSM 13394 / JCM 20685 / NBRC 16684 / NCIMB 2208 / IAM 12614 / B1</strain>
    </source>
</reference>
<comment type="caution">
    <text evidence="10">The sequence shown here is derived from an EMBL/GenBank/DDBJ whole genome shotgun (WGS) entry which is preliminary data.</text>
</comment>
<dbReference type="Pfam" id="PF00883">
    <property type="entry name" value="Peptidase_M17"/>
    <property type="match status" value="1"/>
</dbReference>
<dbReference type="NCBIfam" id="NF002075">
    <property type="entry name" value="PRK00913.2-2"/>
    <property type="match status" value="1"/>
</dbReference>
<dbReference type="InterPro" id="IPR011356">
    <property type="entry name" value="Leucine_aapep/pepB"/>
</dbReference>
<accession>A0NTE6</accession>
<dbReference type="InterPro" id="IPR008283">
    <property type="entry name" value="Peptidase_M17_N"/>
</dbReference>
<evidence type="ECO:0000256" key="4">
    <source>
        <dbReference type="ARBA" id="ARBA00022438"/>
    </source>
</evidence>
<dbReference type="Gene3D" id="3.40.630.10">
    <property type="entry name" value="Zn peptidases"/>
    <property type="match status" value="1"/>
</dbReference>
<evidence type="ECO:0000256" key="7">
    <source>
        <dbReference type="ARBA" id="ARBA00023211"/>
    </source>
</evidence>
<name>A0NTE6_ROSAI</name>
<dbReference type="NCBIfam" id="NF002073">
    <property type="entry name" value="PRK00913.1-2"/>
    <property type="match status" value="1"/>
</dbReference>
<comment type="function">
    <text evidence="8">Presumably involved in the processing and regular turnover of intracellular proteins. Catalyzes the removal of unsubstituted N-terminal amino acids from various peptides.</text>
</comment>
<protein>
    <recommendedName>
        <fullName evidence="8">Probable cytosol aminopeptidase</fullName>
        <ecNumber evidence="8">3.4.11.1</ecNumber>
    </recommendedName>
    <alternativeName>
        <fullName evidence="8">Leucine aminopeptidase</fullName>
        <shortName evidence="8">LAP</shortName>
        <ecNumber evidence="8">3.4.11.10</ecNumber>
    </alternativeName>
    <alternativeName>
        <fullName evidence="8">Leucyl aminopeptidase</fullName>
    </alternativeName>
</protein>
<dbReference type="GO" id="GO:0070006">
    <property type="term" value="F:metalloaminopeptidase activity"/>
    <property type="evidence" value="ECO:0007669"/>
    <property type="project" value="InterPro"/>
</dbReference>
<dbReference type="NCBIfam" id="NF002077">
    <property type="entry name" value="PRK00913.2-4"/>
    <property type="match status" value="1"/>
</dbReference>
<feature type="binding site" evidence="8">
    <location>
        <position position="281"/>
    </location>
    <ligand>
        <name>Mn(2+)</name>
        <dbReference type="ChEBI" id="CHEBI:29035"/>
        <label>2</label>
    </ligand>
</feature>
<dbReference type="Gene3D" id="3.40.220.10">
    <property type="entry name" value="Leucine Aminopeptidase, subunit E, domain 1"/>
    <property type="match status" value="1"/>
</dbReference>
<dbReference type="PRINTS" id="PR00481">
    <property type="entry name" value="LAMNOPPTDASE"/>
</dbReference>
<feature type="active site" evidence="8">
    <location>
        <position position="367"/>
    </location>
</feature>
<dbReference type="InterPro" id="IPR043472">
    <property type="entry name" value="Macro_dom-like"/>
</dbReference>
<dbReference type="EC" id="3.4.11.10" evidence="8"/>
<evidence type="ECO:0000313" key="10">
    <source>
        <dbReference type="EMBL" id="EAV43705.1"/>
    </source>
</evidence>
<comment type="subcellular location">
    <subcellularLocation>
        <location evidence="8">Cytoplasm</location>
    </subcellularLocation>
</comment>
<dbReference type="Pfam" id="PF02789">
    <property type="entry name" value="Peptidase_M17_N"/>
    <property type="match status" value="1"/>
</dbReference>
<evidence type="ECO:0000313" key="11">
    <source>
        <dbReference type="Proteomes" id="UP000004848"/>
    </source>
</evidence>
<dbReference type="PANTHER" id="PTHR11963">
    <property type="entry name" value="LEUCINE AMINOPEPTIDASE-RELATED"/>
    <property type="match status" value="1"/>
</dbReference>
<keyword evidence="8" id="KW-0963">Cytoplasm</keyword>
<feature type="binding site" evidence="8">
    <location>
        <position position="365"/>
    </location>
    <ligand>
        <name>Mn(2+)</name>
        <dbReference type="ChEBI" id="CHEBI:29035"/>
        <label>1</label>
    </ligand>
</feature>
<dbReference type="InterPro" id="IPR023042">
    <property type="entry name" value="Peptidase_M17_leu_NH2_pept"/>
</dbReference>
<keyword evidence="7 8" id="KW-0464">Manganese</keyword>
<dbReference type="GO" id="GO:0030145">
    <property type="term" value="F:manganese ion binding"/>
    <property type="evidence" value="ECO:0007669"/>
    <property type="project" value="UniProtKB-UniRule"/>
</dbReference>
<feature type="domain" description="Cytosol aminopeptidase" evidence="9">
    <location>
        <begin position="361"/>
        <end position="368"/>
    </location>
</feature>
<feature type="active site" evidence="8">
    <location>
        <position position="293"/>
    </location>
</feature>